<gene>
    <name evidence="2" type="ORF">LTR77_001960</name>
</gene>
<feature type="compositionally biased region" description="Low complexity" evidence="1">
    <location>
        <begin position="124"/>
        <end position="136"/>
    </location>
</feature>
<organism evidence="2 3">
    <name type="scientific">Saxophila tyrrhenica</name>
    <dbReference type="NCBI Taxonomy" id="1690608"/>
    <lineage>
        <taxon>Eukaryota</taxon>
        <taxon>Fungi</taxon>
        <taxon>Dikarya</taxon>
        <taxon>Ascomycota</taxon>
        <taxon>Pezizomycotina</taxon>
        <taxon>Dothideomycetes</taxon>
        <taxon>Dothideomycetidae</taxon>
        <taxon>Mycosphaerellales</taxon>
        <taxon>Extremaceae</taxon>
        <taxon>Saxophila</taxon>
    </lineage>
</organism>
<feature type="compositionally biased region" description="Polar residues" evidence="1">
    <location>
        <begin position="113"/>
        <end position="123"/>
    </location>
</feature>
<feature type="region of interest" description="Disordered" evidence="1">
    <location>
        <begin position="214"/>
        <end position="275"/>
    </location>
</feature>
<feature type="region of interest" description="Disordered" evidence="1">
    <location>
        <begin position="98"/>
        <end position="197"/>
    </location>
</feature>
<feature type="compositionally biased region" description="Polar residues" evidence="1">
    <location>
        <begin position="161"/>
        <end position="170"/>
    </location>
</feature>
<dbReference type="EMBL" id="JAVRRT010000003">
    <property type="protein sequence ID" value="KAK5173279.1"/>
    <property type="molecule type" value="Genomic_DNA"/>
</dbReference>
<feature type="compositionally biased region" description="Basic residues" evidence="1">
    <location>
        <begin position="246"/>
        <end position="258"/>
    </location>
</feature>
<feature type="region of interest" description="Disordered" evidence="1">
    <location>
        <begin position="1"/>
        <end position="35"/>
    </location>
</feature>
<evidence type="ECO:0000256" key="1">
    <source>
        <dbReference type="SAM" id="MobiDB-lite"/>
    </source>
</evidence>
<dbReference type="Proteomes" id="UP001337655">
    <property type="component" value="Unassembled WGS sequence"/>
</dbReference>
<evidence type="ECO:0000313" key="3">
    <source>
        <dbReference type="Proteomes" id="UP001337655"/>
    </source>
</evidence>
<dbReference type="RefSeq" id="XP_064661974.1">
    <property type="nucleotide sequence ID" value="XM_064799219.1"/>
</dbReference>
<dbReference type="GeneID" id="89923307"/>
<accession>A0AAV9PH71</accession>
<feature type="compositionally biased region" description="Basic residues" evidence="1">
    <location>
        <begin position="1"/>
        <end position="11"/>
    </location>
</feature>
<protein>
    <submittedName>
        <fullName evidence="2">Uncharacterized protein</fullName>
    </submittedName>
</protein>
<dbReference type="AlphaFoldDB" id="A0AAV9PH71"/>
<name>A0AAV9PH71_9PEZI</name>
<comment type="caution">
    <text evidence="2">The sequence shown here is derived from an EMBL/GenBank/DDBJ whole genome shotgun (WGS) entry which is preliminary data.</text>
</comment>
<keyword evidence="3" id="KW-1185">Reference proteome</keyword>
<sequence length="304" mass="33945">MARAFKSRRNAPKNLEGQRIDLGEQEQAAARAADRDGRVLSVRGMNAMARAVTARENAGSFRMAAILARRAALTVHKADHEGEESLTEEEKKMVQQQADRETTEAAAKAARSMQPSISNPPALTNSRTTTNNAATRPAIDPRNPYNDLYMANRLEREDRSTGTSRTTAQQPPLPIRDPGTMQMPPPDRPLRPTPTAADPNYFTPSIMRNGSAMVPPPPPTHPTRRRQQLVGTRSWRPRQLMPPQISHHRQFPPHRHQSSRRDRCSSRSAKRSVIGKATSLRRLVGSKTDWMMGTERTVGRHVVP</sequence>
<reference evidence="2 3" key="1">
    <citation type="submission" date="2023-08" db="EMBL/GenBank/DDBJ databases">
        <title>Black Yeasts Isolated from many extreme environments.</title>
        <authorList>
            <person name="Coleine C."/>
            <person name="Stajich J.E."/>
            <person name="Selbmann L."/>
        </authorList>
    </citation>
    <scope>NUCLEOTIDE SEQUENCE [LARGE SCALE GENOMIC DNA]</scope>
    <source>
        <strain evidence="2 3">CCFEE 5935</strain>
    </source>
</reference>
<proteinExistence type="predicted"/>
<evidence type="ECO:0000313" key="2">
    <source>
        <dbReference type="EMBL" id="KAK5173279.1"/>
    </source>
</evidence>